<accession>A0ABW7EJ15</accession>
<dbReference type="Pfam" id="PF05954">
    <property type="entry name" value="Phage_GPD"/>
    <property type="match status" value="1"/>
</dbReference>
<dbReference type="SUPFAM" id="SSF69279">
    <property type="entry name" value="Phage tail proteins"/>
    <property type="match status" value="1"/>
</dbReference>
<keyword evidence="2" id="KW-1185">Reference proteome</keyword>
<dbReference type="Gene3D" id="3.55.50.10">
    <property type="entry name" value="Baseplate protein-like domains"/>
    <property type="match status" value="1"/>
</dbReference>
<dbReference type="EMBL" id="JBIGHY010000002">
    <property type="protein sequence ID" value="MFG6413320.1"/>
    <property type="molecule type" value="Genomic_DNA"/>
</dbReference>
<sequence>MGEINLSHLAFYSARPTLRIAGQDDDMAAGLMQSLVMREQEGGLSSLEIAFVNFTARADGQVGLAFEDERLLKLGAALKVYAGEAAAPTEIFSGTVSALELALDSEGPPRLLVQAEDQAQQARMTRRIAVYDNKSVADIAREVAGRMGLTPTITGLSDTSVVEVQFNESDLAFLRRLLARRGADLQISGGELQVSPRRDVQRNAVTLRMHSQLHKVRVVADLAHQVTEVKLSGFDYAQGQAVEGTGSSAPVGPGSGRLGKDLLQPAFGERVQQTSHRLALTQSEADALAQAEFEQRARRFVRVVASCEGNPALRVGTHVTLADVSPRFDNTYYVTGCTHRYDAQRGFETEFSAESAYLGNPA</sequence>
<comment type="caution">
    <text evidence="1">The sequence shown here is derived from an EMBL/GenBank/DDBJ whole genome shotgun (WGS) entry which is preliminary data.</text>
</comment>
<evidence type="ECO:0000313" key="1">
    <source>
        <dbReference type="EMBL" id="MFG6413320.1"/>
    </source>
</evidence>
<gene>
    <name evidence="1" type="ORF">ACG02S_05350</name>
</gene>
<dbReference type="Proteomes" id="UP001606300">
    <property type="component" value="Unassembled WGS sequence"/>
</dbReference>
<dbReference type="Gene3D" id="2.30.110.50">
    <property type="match status" value="1"/>
</dbReference>
<evidence type="ECO:0000313" key="2">
    <source>
        <dbReference type="Proteomes" id="UP001606300"/>
    </source>
</evidence>
<dbReference type="RefSeq" id="WP_394469410.1">
    <property type="nucleotide sequence ID" value="NZ_JBIGHY010000002.1"/>
</dbReference>
<organism evidence="1 2">
    <name type="scientific">Pelomonas dachongensis</name>
    <dbReference type="NCBI Taxonomy" id="3299029"/>
    <lineage>
        <taxon>Bacteria</taxon>
        <taxon>Pseudomonadati</taxon>
        <taxon>Pseudomonadota</taxon>
        <taxon>Betaproteobacteria</taxon>
        <taxon>Burkholderiales</taxon>
        <taxon>Sphaerotilaceae</taxon>
        <taxon>Roseateles</taxon>
    </lineage>
</organism>
<name>A0ABW7EJ15_9BURK</name>
<proteinExistence type="predicted"/>
<protein>
    <submittedName>
        <fullName evidence="1">Phage late control D family protein</fullName>
    </submittedName>
</protein>
<reference evidence="1 2" key="1">
    <citation type="submission" date="2024-09" db="EMBL/GenBank/DDBJ databases">
        <title>Novel species of the genus Pelomonas and Roseateles isolated from streams.</title>
        <authorList>
            <person name="Lu H."/>
        </authorList>
    </citation>
    <scope>NUCLEOTIDE SEQUENCE [LARGE SCALE GENOMIC DNA]</scope>
    <source>
        <strain evidence="1 2">DC23W</strain>
    </source>
</reference>